<gene>
    <name evidence="9" type="ORF">GMOD_00004269</name>
</gene>
<dbReference type="Proteomes" id="UP000265663">
    <property type="component" value="Unassembled WGS sequence"/>
</dbReference>
<dbReference type="GO" id="GO:0016020">
    <property type="term" value="C:membrane"/>
    <property type="evidence" value="ECO:0007669"/>
    <property type="project" value="UniProtKB-SubCell"/>
</dbReference>
<dbReference type="Pfam" id="PF20684">
    <property type="entry name" value="Fung_rhodopsin"/>
    <property type="match status" value="1"/>
</dbReference>
<evidence type="ECO:0000259" key="8">
    <source>
        <dbReference type="Pfam" id="PF20684"/>
    </source>
</evidence>
<evidence type="ECO:0000313" key="9">
    <source>
        <dbReference type="EMBL" id="RMZ68090.1"/>
    </source>
</evidence>
<feature type="domain" description="Rhodopsin" evidence="8">
    <location>
        <begin position="4"/>
        <end position="186"/>
    </location>
</feature>
<evidence type="ECO:0000256" key="1">
    <source>
        <dbReference type="ARBA" id="ARBA00004141"/>
    </source>
</evidence>
<protein>
    <submittedName>
        <fullName evidence="9">Integral membrane</fullName>
    </submittedName>
</protein>
<evidence type="ECO:0000313" key="10">
    <source>
        <dbReference type="Proteomes" id="UP000265663"/>
    </source>
</evidence>
<reference evidence="9 10" key="1">
    <citation type="journal article" date="2014" name="PLoS ONE">
        <title>De novo Genome Assembly of the Fungal Plant Pathogen Pyrenophora semeniperda.</title>
        <authorList>
            <person name="Soliai M.M."/>
            <person name="Meyer S.E."/>
            <person name="Udall J.A."/>
            <person name="Elzinga D.E."/>
            <person name="Hermansen R.A."/>
            <person name="Bodily P.M."/>
            <person name="Hart A.A."/>
            <person name="Coleman C.E."/>
        </authorList>
    </citation>
    <scope>NUCLEOTIDE SEQUENCE [LARGE SCALE GENOMIC DNA]</scope>
    <source>
        <strain evidence="9 10">CCB06</strain>
        <tissue evidence="9">Mycelium</tissue>
    </source>
</reference>
<keyword evidence="2 7" id="KW-0812">Transmembrane</keyword>
<keyword evidence="3 7" id="KW-1133">Transmembrane helix</keyword>
<evidence type="ECO:0000256" key="4">
    <source>
        <dbReference type="ARBA" id="ARBA00023136"/>
    </source>
</evidence>
<feature type="region of interest" description="Disordered" evidence="6">
    <location>
        <begin position="241"/>
        <end position="271"/>
    </location>
</feature>
<evidence type="ECO:0000256" key="6">
    <source>
        <dbReference type="SAM" id="MobiDB-lite"/>
    </source>
</evidence>
<keyword evidence="4 7" id="KW-0472">Membrane</keyword>
<dbReference type="AlphaFoldDB" id="A0A3M7M120"/>
<dbReference type="InterPro" id="IPR049326">
    <property type="entry name" value="Rhodopsin_dom_fungi"/>
</dbReference>
<sequence length="284" mass="31853">MHLIFIYQAIWNWSIALVKISIALLLFRIKQTRAWRIFLTSTIALLVLAATTSTFFQFLQCRPFSIYWDPSVLSKGSVKCISHEAMIGGIIATSAIHITTNLLFSFIPITLIGETHKLRSKKIFLAIMMGLGLFAASFAILRTATATLIYASPDVFRATVMPTLWSMLELEIGLIAATIPKLKGFVQQSLVQLGQCFYEEQTEEQMRNRLVQLGYLRPDVNESSDSFAKPPKLDIDVERVRYGPPPGRARKEQDGHVTTVKQPDAAARGAKATKKVQDFDLIRC</sequence>
<feature type="transmembrane region" description="Helical" evidence="7">
    <location>
        <begin position="34"/>
        <end position="59"/>
    </location>
</feature>
<evidence type="ECO:0000256" key="2">
    <source>
        <dbReference type="ARBA" id="ARBA00022692"/>
    </source>
</evidence>
<evidence type="ECO:0000256" key="5">
    <source>
        <dbReference type="ARBA" id="ARBA00038359"/>
    </source>
</evidence>
<feature type="transmembrane region" description="Helical" evidence="7">
    <location>
        <begin position="6"/>
        <end position="27"/>
    </location>
</feature>
<proteinExistence type="inferred from homology"/>
<dbReference type="InterPro" id="IPR052337">
    <property type="entry name" value="SAT4-like"/>
</dbReference>
<dbReference type="OrthoDB" id="3897607at2759"/>
<accession>A0A3M7M120</accession>
<dbReference type="EMBL" id="KE747814">
    <property type="protein sequence ID" value="RMZ68090.1"/>
    <property type="molecule type" value="Genomic_DNA"/>
</dbReference>
<feature type="transmembrane region" description="Helical" evidence="7">
    <location>
        <begin position="123"/>
        <end position="141"/>
    </location>
</feature>
<comment type="similarity">
    <text evidence="5">Belongs to the SAT4 family.</text>
</comment>
<dbReference type="PANTHER" id="PTHR33048:SF129">
    <property type="entry name" value="INTEGRAL MEMBRANE PROTEIN-RELATED"/>
    <property type="match status" value="1"/>
</dbReference>
<comment type="subcellular location">
    <subcellularLocation>
        <location evidence="1">Membrane</location>
        <topology evidence="1">Multi-pass membrane protein</topology>
    </subcellularLocation>
</comment>
<feature type="transmembrane region" description="Helical" evidence="7">
    <location>
        <begin position="85"/>
        <end position="111"/>
    </location>
</feature>
<name>A0A3M7M120_9PLEO</name>
<keyword evidence="10" id="KW-1185">Reference proteome</keyword>
<dbReference type="PANTHER" id="PTHR33048">
    <property type="entry name" value="PTH11-LIKE INTEGRAL MEMBRANE PROTEIN (AFU_ORTHOLOGUE AFUA_5G11245)"/>
    <property type="match status" value="1"/>
</dbReference>
<evidence type="ECO:0000256" key="3">
    <source>
        <dbReference type="ARBA" id="ARBA00022989"/>
    </source>
</evidence>
<organism evidence="9 10">
    <name type="scientific">Pyrenophora seminiperda CCB06</name>
    <dbReference type="NCBI Taxonomy" id="1302712"/>
    <lineage>
        <taxon>Eukaryota</taxon>
        <taxon>Fungi</taxon>
        <taxon>Dikarya</taxon>
        <taxon>Ascomycota</taxon>
        <taxon>Pezizomycotina</taxon>
        <taxon>Dothideomycetes</taxon>
        <taxon>Pleosporomycetidae</taxon>
        <taxon>Pleosporales</taxon>
        <taxon>Pleosporineae</taxon>
        <taxon>Pleosporaceae</taxon>
        <taxon>Pyrenophora</taxon>
    </lineage>
</organism>
<evidence type="ECO:0000256" key="7">
    <source>
        <dbReference type="SAM" id="Phobius"/>
    </source>
</evidence>